<dbReference type="EC" id="3.1.3.15" evidence="3"/>
<dbReference type="GO" id="GO:0004401">
    <property type="term" value="F:histidinol-phosphatase activity"/>
    <property type="evidence" value="ECO:0007669"/>
    <property type="project" value="UniProtKB-EC"/>
</dbReference>
<feature type="non-terminal residue" evidence="9">
    <location>
        <position position="190"/>
    </location>
</feature>
<evidence type="ECO:0000256" key="4">
    <source>
        <dbReference type="ARBA" id="ARBA00022605"/>
    </source>
</evidence>
<evidence type="ECO:0000256" key="2">
    <source>
        <dbReference type="ARBA" id="ARBA00009152"/>
    </source>
</evidence>
<keyword evidence="4" id="KW-0028">Amino-acid biosynthesis</keyword>
<evidence type="ECO:0000256" key="6">
    <source>
        <dbReference type="ARBA" id="ARBA00023102"/>
    </source>
</evidence>
<dbReference type="UniPathway" id="UPA00031">
    <property type="reaction ID" value="UER00013"/>
</dbReference>
<dbReference type="Pfam" id="PF02811">
    <property type="entry name" value="PHP"/>
    <property type="match status" value="1"/>
</dbReference>
<dbReference type="InterPro" id="IPR016195">
    <property type="entry name" value="Pol/histidinol_Pase-like"/>
</dbReference>
<dbReference type="SUPFAM" id="SSF89550">
    <property type="entry name" value="PHP domain-like"/>
    <property type="match status" value="1"/>
</dbReference>
<dbReference type="InterPro" id="IPR004013">
    <property type="entry name" value="PHP_dom"/>
</dbReference>
<dbReference type="EMBL" id="BARU01013706">
    <property type="protein sequence ID" value="GAH39933.1"/>
    <property type="molecule type" value="Genomic_DNA"/>
</dbReference>
<comment type="similarity">
    <text evidence="2">Belongs to the PHP hydrolase family. HisK subfamily.</text>
</comment>
<accession>X1H3S1</accession>
<dbReference type="GO" id="GO:0000105">
    <property type="term" value="P:L-histidine biosynthetic process"/>
    <property type="evidence" value="ECO:0007669"/>
    <property type="project" value="UniProtKB-UniPathway"/>
</dbReference>
<evidence type="ECO:0000256" key="7">
    <source>
        <dbReference type="ARBA" id="ARBA00049158"/>
    </source>
</evidence>
<dbReference type="AlphaFoldDB" id="X1H3S1"/>
<protein>
    <recommendedName>
        <fullName evidence="3">histidinol-phosphatase</fullName>
        <ecNumber evidence="3">3.1.3.15</ecNumber>
    </recommendedName>
</protein>
<evidence type="ECO:0000256" key="5">
    <source>
        <dbReference type="ARBA" id="ARBA00022801"/>
    </source>
</evidence>
<proteinExistence type="inferred from homology"/>
<organism evidence="9">
    <name type="scientific">marine sediment metagenome</name>
    <dbReference type="NCBI Taxonomy" id="412755"/>
    <lineage>
        <taxon>unclassified sequences</taxon>
        <taxon>metagenomes</taxon>
        <taxon>ecological metagenomes</taxon>
    </lineage>
</organism>
<dbReference type="Gene3D" id="3.20.20.140">
    <property type="entry name" value="Metal-dependent hydrolases"/>
    <property type="match status" value="1"/>
</dbReference>
<comment type="catalytic activity">
    <reaction evidence="7">
        <text>L-histidinol phosphate + H2O = L-histidinol + phosphate</text>
        <dbReference type="Rhea" id="RHEA:14465"/>
        <dbReference type="ChEBI" id="CHEBI:15377"/>
        <dbReference type="ChEBI" id="CHEBI:43474"/>
        <dbReference type="ChEBI" id="CHEBI:57699"/>
        <dbReference type="ChEBI" id="CHEBI:57980"/>
        <dbReference type="EC" id="3.1.3.15"/>
    </reaction>
</comment>
<name>X1H3S1_9ZZZZ</name>
<evidence type="ECO:0000256" key="3">
    <source>
        <dbReference type="ARBA" id="ARBA00013085"/>
    </source>
</evidence>
<dbReference type="NCBIfam" id="TIGR01856">
    <property type="entry name" value="hisJ_fam"/>
    <property type="match status" value="1"/>
</dbReference>
<feature type="non-terminal residue" evidence="9">
    <location>
        <position position="1"/>
    </location>
</feature>
<comment type="caution">
    <text evidence="9">The sequence shown here is derived from an EMBL/GenBank/DDBJ whole genome shotgun (WGS) entry which is preliminary data.</text>
</comment>
<sequence length="190" mass="22603">TIFSCDSHLKPEMVCNRAIERDFYEIAFTEHLDLDPQDDGYGYYNYDDITEKISELKSQYNGRLKIKKGVEITYQKEREDEIRRFLNDKDYDFIIGSVHLVNNFDVSHDEGTVEFFKQLDRERAFLSYFEVTFDLVNSGIFDCLGHFEMIRRYALKYIADYSYEEFKKPIDEILETIKKKRIALEVNTSG</sequence>
<dbReference type="InterPro" id="IPR010140">
    <property type="entry name" value="Histidinol_P_phosphatase_HisJ"/>
</dbReference>
<dbReference type="PANTHER" id="PTHR21039">
    <property type="entry name" value="HISTIDINOL PHOSPHATASE-RELATED"/>
    <property type="match status" value="1"/>
</dbReference>
<gene>
    <name evidence="9" type="ORF">S03H2_24596</name>
</gene>
<dbReference type="PANTHER" id="PTHR21039:SF0">
    <property type="entry name" value="HISTIDINOL-PHOSPHATASE"/>
    <property type="match status" value="1"/>
</dbReference>
<keyword evidence="6" id="KW-0368">Histidine biosynthesis</keyword>
<dbReference type="GO" id="GO:0005737">
    <property type="term" value="C:cytoplasm"/>
    <property type="evidence" value="ECO:0007669"/>
    <property type="project" value="TreeGrafter"/>
</dbReference>
<evidence type="ECO:0000256" key="1">
    <source>
        <dbReference type="ARBA" id="ARBA00004970"/>
    </source>
</evidence>
<comment type="pathway">
    <text evidence="1">Amino-acid biosynthesis; L-histidine biosynthesis; L-histidine from 5-phospho-alpha-D-ribose 1-diphosphate: step 8/9.</text>
</comment>
<reference evidence="9" key="1">
    <citation type="journal article" date="2014" name="Front. Microbiol.">
        <title>High frequency of phylogenetically diverse reductive dehalogenase-homologous genes in deep subseafloor sedimentary metagenomes.</title>
        <authorList>
            <person name="Kawai M."/>
            <person name="Futagami T."/>
            <person name="Toyoda A."/>
            <person name="Takaki Y."/>
            <person name="Nishi S."/>
            <person name="Hori S."/>
            <person name="Arai W."/>
            <person name="Tsubouchi T."/>
            <person name="Morono Y."/>
            <person name="Uchiyama I."/>
            <person name="Ito T."/>
            <person name="Fujiyama A."/>
            <person name="Inagaki F."/>
            <person name="Takami H."/>
        </authorList>
    </citation>
    <scope>NUCLEOTIDE SEQUENCE</scope>
    <source>
        <strain evidence="9">Expedition CK06-06</strain>
    </source>
</reference>
<keyword evidence="5" id="KW-0378">Hydrolase</keyword>
<evidence type="ECO:0000259" key="8">
    <source>
        <dbReference type="Pfam" id="PF02811"/>
    </source>
</evidence>
<feature type="domain" description="PHP" evidence="8">
    <location>
        <begin position="2"/>
        <end position="189"/>
    </location>
</feature>
<evidence type="ECO:0000313" key="9">
    <source>
        <dbReference type="EMBL" id="GAH39933.1"/>
    </source>
</evidence>